<evidence type="ECO:0000259" key="10">
    <source>
        <dbReference type="PROSITE" id="PS51829"/>
    </source>
</evidence>
<dbReference type="PROSITE" id="PS51892">
    <property type="entry name" value="SUBTILASE"/>
    <property type="match status" value="1"/>
</dbReference>
<dbReference type="PRINTS" id="PR00313">
    <property type="entry name" value="CABNDNGRPT"/>
</dbReference>
<accession>A0A563VTI3</accession>
<dbReference type="InterPro" id="IPR036852">
    <property type="entry name" value="Peptidase_S8/S53_dom_sf"/>
</dbReference>
<evidence type="ECO:0000256" key="7">
    <source>
        <dbReference type="PIRSR" id="PIRSR615500-1"/>
    </source>
</evidence>
<dbReference type="SUPFAM" id="SSF49785">
    <property type="entry name" value="Galactose-binding domain-like"/>
    <property type="match status" value="1"/>
</dbReference>
<name>A0A563VTI3_9CYAN</name>
<dbReference type="PROSITE" id="PS00137">
    <property type="entry name" value="SUBTILASE_HIS"/>
    <property type="match status" value="1"/>
</dbReference>
<dbReference type="PANTHER" id="PTHR42884">
    <property type="entry name" value="PROPROTEIN CONVERTASE SUBTILISIN/KEXIN-RELATED"/>
    <property type="match status" value="1"/>
</dbReference>
<dbReference type="InterPro" id="IPR011049">
    <property type="entry name" value="Serralysin-like_metalloprot_C"/>
</dbReference>
<dbReference type="InterPro" id="IPR023828">
    <property type="entry name" value="Peptidase_S8_Ser-AS"/>
</dbReference>
<dbReference type="Pfam" id="PF01483">
    <property type="entry name" value="P_proprotein"/>
    <property type="match status" value="1"/>
</dbReference>
<dbReference type="PANTHER" id="PTHR42884:SF14">
    <property type="entry name" value="NEUROENDOCRINE CONVERTASE 1"/>
    <property type="match status" value="1"/>
</dbReference>
<dbReference type="PROSITE" id="PS00138">
    <property type="entry name" value="SUBTILASE_SER"/>
    <property type="match status" value="1"/>
</dbReference>
<dbReference type="Pfam" id="PF00353">
    <property type="entry name" value="HemolysinCabind"/>
    <property type="match status" value="2"/>
</dbReference>
<dbReference type="InterPro" id="IPR019960">
    <property type="entry name" value="T1SS_VCA0849"/>
</dbReference>
<dbReference type="EC" id="3.4.21.75" evidence="11"/>
<keyword evidence="12" id="KW-1185">Reference proteome</keyword>
<dbReference type="Pfam" id="PF00082">
    <property type="entry name" value="Peptidase_S8"/>
    <property type="match status" value="1"/>
</dbReference>
<keyword evidence="3" id="KW-0732">Signal</keyword>
<protein>
    <submittedName>
        <fullName evidence="11">Putative Furin</fullName>
        <ecNumber evidence="11">3.4.21.75</ecNumber>
    </submittedName>
</protein>
<evidence type="ECO:0000256" key="9">
    <source>
        <dbReference type="SAM" id="MobiDB-lite"/>
    </source>
</evidence>
<evidence type="ECO:0000256" key="6">
    <source>
        <dbReference type="ARBA" id="ARBA00022837"/>
    </source>
</evidence>
<dbReference type="PROSITE" id="PS00330">
    <property type="entry name" value="HEMOLYSIN_CALCIUM"/>
    <property type="match status" value="2"/>
</dbReference>
<feature type="region of interest" description="Disordered" evidence="9">
    <location>
        <begin position="59"/>
        <end position="84"/>
    </location>
</feature>
<dbReference type="PROSITE" id="PS51829">
    <property type="entry name" value="P_HOMO_B"/>
    <property type="match status" value="1"/>
</dbReference>
<dbReference type="InterPro" id="IPR008979">
    <property type="entry name" value="Galactose-bd-like_sf"/>
</dbReference>
<dbReference type="Gene3D" id="2.150.10.10">
    <property type="entry name" value="Serralysin-like metalloprotease, C-terminal"/>
    <property type="match status" value="2"/>
</dbReference>
<dbReference type="PROSITE" id="PS00136">
    <property type="entry name" value="SUBTILASE_ASP"/>
    <property type="match status" value="1"/>
</dbReference>
<comment type="similarity">
    <text evidence="1">Belongs to the peptidase S8 family. Furin subfamily.</text>
</comment>
<dbReference type="GO" id="GO:0016020">
    <property type="term" value="C:membrane"/>
    <property type="evidence" value="ECO:0007669"/>
    <property type="project" value="TreeGrafter"/>
</dbReference>
<dbReference type="SUPFAM" id="SSF52743">
    <property type="entry name" value="Subtilisin-like"/>
    <property type="match status" value="1"/>
</dbReference>
<dbReference type="NCBIfam" id="TIGR03661">
    <property type="entry name" value="T1SS_VCA0849"/>
    <property type="match status" value="1"/>
</dbReference>
<dbReference type="InterPro" id="IPR002884">
    <property type="entry name" value="P_dom"/>
</dbReference>
<dbReference type="GO" id="GO:0004252">
    <property type="term" value="F:serine-type endopeptidase activity"/>
    <property type="evidence" value="ECO:0007669"/>
    <property type="project" value="UniProtKB-UniRule"/>
</dbReference>
<feature type="domain" description="P/Homo B" evidence="10">
    <location>
        <begin position="365"/>
        <end position="492"/>
    </location>
</feature>
<keyword evidence="6" id="KW-0106">Calcium</keyword>
<feature type="active site" description="Charge relay system" evidence="7 8">
    <location>
        <position position="52"/>
    </location>
</feature>
<dbReference type="EMBL" id="CAACVJ010000202">
    <property type="protein sequence ID" value="VEP14708.1"/>
    <property type="molecule type" value="Genomic_DNA"/>
</dbReference>
<dbReference type="GO" id="GO:0016485">
    <property type="term" value="P:protein processing"/>
    <property type="evidence" value="ECO:0007669"/>
    <property type="project" value="TreeGrafter"/>
</dbReference>
<dbReference type="AlphaFoldDB" id="A0A563VTI3"/>
<dbReference type="GO" id="GO:0005737">
    <property type="term" value="C:cytoplasm"/>
    <property type="evidence" value="ECO:0007669"/>
    <property type="project" value="UniProtKB-ARBA"/>
</dbReference>
<reference evidence="11 12" key="1">
    <citation type="submission" date="2019-01" db="EMBL/GenBank/DDBJ databases">
        <authorList>
            <person name="Brito A."/>
        </authorList>
    </citation>
    <scope>NUCLEOTIDE SEQUENCE [LARGE SCALE GENOMIC DNA]</scope>
    <source>
        <strain evidence="11">1</strain>
    </source>
</reference>
<evidence type="ECO:0000256" key="2">
    <source>
        <dbReference type="ARBA" id="ARBA00022670"/>
    </source>
</evidence>
<evidence type="ECO:0000313" key="12">
    <source>
        <dbReference type="Proteomes" id="UP000320055"/>
    </source>
</evidence>
<evidence type="ECO:0000256" key="3">
    <source>
        <dbReference type="ARBA" id="ARBA00022729"/>
    </source>
</evidence>
<dbReference type="Gene3D" id="3.40.50.200">
    <property type="entry name" value="Peptidase S8/S53 domain"/>
    <property type="match status" value="1"/>
</dbReference>
<dbReference type="PRINTS" id="PR00723">
    <property type="entry name" value="SUBTILISIN"/>
</dbReference>
<feature type="active site" description="Charge relay system" evidence="7 8">
    <location>
        <position position="97"/>
    </location>
</feature>
<feature type="active site" description="Charge relay system" evidence="7 8">
    <location>
        <position position="289"/>
    </location>
</feature>
<dbReference type="CDD" id="cd04059">
    <property type="entry name" value="Peptidases_S8_Protein_convertases_Kexins_Furin-like"/>
    <property type="match status" value="1"/>
</dbReference>
<organism evidence="11 12">
    <name type="scientific">Hyella patelloides LEGE 07179</name>
    <dbReference type="NCBI Taxonomy" id="945734"/>
    <lineage>
        <taxon>Bacteria</taxon>
        <taxon>Bacillati</taxon>
        <taxon>Cyanobacteriota</taxon>
        <taxon>Cyanophyceae</taxon>
        <taxon>Pleurocapsales</taxon>
        <taxon>Hyellaceae</taxon>
        <taxon>Hyella</taxon>
    </lineage>
</organism>
<dbReference type="InterPro" id="IPR000209">
    <property type="entry name" value="Peptidase_S8/S53_dom"/>
</dbReference>
<gene>
    <name evidence="11" type="ORF">H1P_2800012</name>
</gene>
<evidence type="ECO:0000256" key="5">
    <source>
        <dbReference type="ARBA" id="ARBA00022825"/>
    </source>
</evidence>
<evidence type="ECO:0000256" key="4">
    <source>
        <dbReference type="ARBA" id="ARBA00022801"/>
    </source>
</evidence>
<evidence type="ECO:0000256" key="8">
    <source>
        <dbReference type="PROSITE-ProRule" id="PRU01240"/>
    </source>
</evidence>
<dbReference type="GO" id="GO:0005509">
    <property type="term" value="F:calcium ion binding"/>
    <property type="evidence" value="ECO:0007669"/>
    <property type="project" value="InterPro"/>
</dbReference>
<dbReference type="Proteomes" id="UP000320055">
    <property type="component" value="Unassembled WGS sequence"/>
</dbReference>
<keyword evidence="5 8" id="KW-0720">Serine protease</keyword>
<dbReference type="OrthoDB" id="1676884at2"/>
<dbReference type="InterPro" id="IPR018511">
    <property type="entry name" value="Hemolysin-typ_Ca-bd_CS"/>
</dbReference>
<dbReference type="GO" id="GO:0012505">
    <property type="term" value="C:endomembrane system"/>
    <property type="evidence" value="ECO:0007669"/>
    <property type="project" value="UniProtKB-ARBA"/>
</dbReference>
<dbReference type="SUPFAM" id="SSF51120">
    <property type="entry name" value="beta-Roll"/>
    <property type="match status" value="2"/>
</dbReference>
<keyword evidence="2 8" id="KW-0645">Protease</keyword>
<evidence type="ECO:0000256" key="1">
    <source>
        <dbReference type="ARBA" id="ARBA00005325"/>
    </source>
</evidence>
<dbReference type="InterPro" id="IPR022398">
    <property type="entry name" value="Peptidase_S8_His-AS"/>
</dbReference>
<dbReference type="InterPro" id="IPR023827">
    <property type="entry name" value="Peptidase_S8_Asp-AS"/>
</dbReference>
<dbReference type="InterPro" id="IPR034182">
    <property type="entry name" value="Kexin/furin"/>
</dbReference>
<evidence type="ECO:0000313" key="11">
    <source>
        <dbReference type="EMBL" id="VEP14708.1"/>
    </source>
</evidence>
<dbReference type="InterPro" id="IPR001343">
    <property type="entry name" value="Hemolysn_Ca-bd"/>
</dbReference>
<dbReference type="Gene3D" id="2.60.120.260">
    <property type="entry name" value="Galactose-binding domain-like"/>
    <property type="match status" value="1"/>
</dbReference>
<dbReference type="RefSeq" id="WP_144873424.1">
    <property type="nucleotide sequence ID" value="NZ_LR214023.1"/>
</dbReference>
<dbReference type="InterPro" id="IPR015500">
    <property type="entry name" value="Peptidase_S8_subtilisin-rel"/>
</dbReference>
<keyword evidence="4 8" id="KW-0378">Hydrolase</keyword>
<sequence length="714" mass="75583">MKSNNFLPNDPLLANQWHLANSGQAGQVGNDVNVIPAWQSVTGKGVVIGVIDDGLQHTHPDLRPNYRPDLSYDFDDNDKDPSPAKETFDGESFLAAHGTAVAGVAAAAGNNSEGVTGVAPNASIAGLKLNAFDETVDKKEAQALTHKNQEIDIYNASWGPQDDGKTLEAPGALTQAALKTGVTKGRGGLGSIFVWSAGNGLEANDNVNYDGYANSRYTIAIGAIDANAKQAPYSEPGAAMLTTTYSDGNEPNSGITTTDLQGKQDGYSLEDQKQVDQTGNYTNSFGGTSSSAPLASGVVALMLEANPNLTWRDVQHLLVNTAAKNDSSDSDWKENGAGHLVNHKYGFGSIDASAVVKAAKSWNTVAPEVSAASEEKPLNTYIIDNKPQGVTSIFKIEKDIKLESVELKFDATHAFRGDLEVTLTSPDGTKSILAEQHNDAHDDYSQWTFSSVRHWGESSLGDWTVKVADKAGNDITGFWNTAQLKVFGTENKSNPLDNLKSINGTAKNDTLAGTPEDNLIFGREGNDILSGNAGNDVIRGGDGNDTLDGDLGRNKLFGETGNDLLTGGTERDSLHGGLGKDILVGNKGDDLLTGGLGADTLTGGAGSDRFIYGSTKEGGDLIKDFDLKHDLLDLHQLFDPLKSNPEQSSIVSLLDQHMKFEQIGSNTAVKFSQNGSFENKDDFTTLATLENISADDLGVDEETGANNGLGSVIV</sequence>
<proteinExistence type="inferred from homology"/>